<proteinExistence type="predicted"/>
<evidence type="ECO:0000256" key="1">
    <source>
        <dbReference type="SAM" id="Phobius"/>
    </source>
</evidence>
<evidence type="ECO:0000313" key="4">
    <source>
        <dbReference type="Proteomes" id="UP000238825"/>
    </source>
</evidence>
<organism evidence="2 4">
    <name type="scientific">Lysinibacillus sphaericus</name>
    <name type="common">Bacillus sphaericus</name>
    <dbReference type="NCBI Taxonomy" id="1421"/>
    <lineage>
        <taxon>Bacteria</taxon>
        <taxon>Bacillati</taxon>
        <taxon>Bacillota</taxon>
        <taxon>Bacilli</taxon>
        <taxon>Bacillales</taxon>
        <taxon>Bacillaceae</taxon>
        <taxon>Lysinibacillus</taxon>
    </lineage>
</organism>
<dbReference type="RefSeq" id="WP_024362720.1">
    <property type="nucleotide sequence ID" value="NZ_BJNS01000068.1"/>
</dbReference>
<gene>
    <name evidence="2" type="ORF">LS41612_05210</name>
    <name evidence="3" type="ORF">NCTC10338_03728</name>
</gene>
<dbReference type="AlphaFoldDB" id="A0A2S0JX41"/>
<dbReference type="Proteomes" id="UP000238825">
    <property type="component" value="Chromosome"/>
</dbReference>
<keyword evidence="1" id="KW-1133">Transmembrane helix</keyword>
<reference evidence="2 4" key="1">
    <citation type="submission" date="2017-03" db="EMBL/GenBank/DDBJ databases">
        <title>The whole genome sequencing and assembly of Lysinibacillus sphaericus DSM 28T strain.</title>
        <authorList>
            <person name="Lee Y.-J."/>
            <person name="Yi H."/>
            <person name="Bahn Y.-S."/>
            <person name="Kim J.F."/>
            <person name="Lee D.-W."/>
        </authorList>
    </citation>
    <scope>NUCLEOTIDE SEQUENCE [LARGE SCALE GENOMIC DNA]</scope>
    <source>
        <strain evidence="2 4">DSM 28</strain>
    </source>
</reference>
<evidence type="ECO:0000313" key="5">
    <source>
        <dbReference type="Proteomes" id="UP000255295"/>
    </source>
</evidence>
<sequence>MQKKIIYFIVALILVVSFGSIVIQPQALTTDEVSEDYTKEKVGDTSGKIYQINKDEVTTYGWPWTAITKTVKKEYTSAAAVPDSIYYEEYIDGKWYHGKLKRTGEVEKLQYTWRATFTGKINY</sequence>
<dbReference type="EMBL" id="CP019980">
    <property type="protein sequence ID" value="AVK95710.1"/>
    <property type="molecule type" value="Genomic_DNA"/>
</dbReference>
<accession>A0A2S0JX41</accession>
<dbReference type="Proteomes" id="UP000255295">
    <property type="component" value="Unassembled WGS sequence"/>
</dbReference>
<evidence type="ECO:0000313" key="3">
    <source>
        <dbReference type="EMBL" id="SUV18552.1"/>
    </source>
</evidence>
<name>A0A2S0JX41_LYSSH</name>
<protein>
    <submittedName>
        <fullName evidence="2">Uncharacterized protein</fullName>
    </submittedName>
</protein>
<feature type="transmembrane region" description="Helical" evidence="1">
    <location>
        <begin position="5"/>
        <end position="23"/>
    </location>
</feature>
<keyword evidence="1" id="KW-0472">Membrane</keyword>
<reference evidence="3 5" key="2">
    <citation type="submission" date="2018-06" db="EMBL/GenBank/DDBJ databases">
        <authorList>
            <consortium name="Pathogen Informatics"/>
            <person name="Doyle S."/>
        </authorList>
    </citation>
    <scope>NUCLEOTIDE SEQUENCE [LARGE SCALE GENOMIC DNA]</scope>
    <source>
        <strain evidence="3 5">NCTC10338</strain>
    </source>
</reference>
<keyword evidence="1" id="KW-0812">Transmembrane</keyword>
<dbReference type="EMBL" id="UFSZ01000001">
    <property type="protein sequence ID" value="SUV18552.1"/>
    <property type="molecule type" value="Genomic_DNA"/>
</dbReference>
<evidence type="ECO:0000313" key="2">
    <source>
        <dbReference type="EMBL" id="AVK95710.1"/>
    </source>
</evidence>
<dbReference type="GeneID" id="48275587"/>